<evidence type="ECO:0000256" key="4">
    <source>
        <dbReference type="ARBA" id="ARBA00022679"/>
    </source>
</evidence>
<dbReference type="GO" id="GO:0005886">
    <property type="term" value="C:plasma membrane"/>
    <property type="evidence" value="ECO:0007669"/>
    <property type="project" value="UniProtKB-SubCell"/>
</dbReference>
<dbReference type="Pfam" id="PF00535">
    <property type="entry name" value="Glycos_transf_2"/>
    <property type="match status" value="1"/>
</dbReference>
<comment type="subcellular location">
    <subcellularLocation>
        <location evidence="1">Cell membrane</location>
    </subcellularLocation>
</comment>
<dbReference type="PANTHER" id="PTHR43646">
    <property type="entry name" value="GLYCOSYLTRANSFERASE"/>
    <property type="match status" value="1"/>
</dbReference>
<dbReference type="AlphaFoldDB" id="A0A2H0N1X8"/>
<dbReference type="InterPro" id="IPR001173">
    <property type="entry name" value="Glyco_trans_2-like"/>
</dbReference>
<protein>
    <recommendedName>
        <fullName evidence="6">Glycosyltransferase 2-like domain-containing protein</fullName>
    </recommendedName>
</protein>
<dbReference type="PANTHER" id="PTHR43646:SF2">
    <property type="entry name" value="GLYCOSYLTRANSFERASE 2-LIKE DOMAIN-CONTAINING PROTEIN"/>
    <property type="match status" value="1"/>
</dbReference>
<comment type="caution">
    <text evidence="7">The sequence shown here is derived from an EMBL/GenBank/DDBJ whole genome shotgun (WGS) entry which is preliminary data.</text>
</comment>
<reference evidence="7 8" key="1">
    <citation type="submission" date="2017-09" db="EMBL/GenBank/DDBJ databases">
        <title>Depth-based differentiation of microbial function through sediment-hosted aquifers and enrichment of novel symbionts in the deep terrestrial subsurface.</title>
        <authorList>
            <person name="Probst A.J."/>
            <person name="Ladd B."/>
            <person name="Jarett J.K."/>
            <person name="Geller-Mcgrath D.E."/>
            <person name="Sieber C.M."/>
            <person name="Emerson J.B."/>
            <person name="Anantharaman K."/>
            <person name="Thomas B.C."/>
            <person name="Malmstrom R."/>
            <person name="Stieglmeier M."/>
            <person name="Klingl A."/>
            <person name="Woyke T."/>
            <person name="Ryan C.M."/>
            <person name="Banfield J.F."/>
        </authorList>
    </citation>
    <scope>NUCLEOTIDE SEQUENCE [LARGE SCALE GENOMIC DNA]</scope>
    <source>
        <strain evidence="7">CG11_big_fil_rev_8_21_14_0_20_43_7</strain>
    </source>
</reference>
<dbReference type="InterPro" id="IPR029044">
    <property type="entry name" value="Nucleotide-diphossugar_trans"/>
</dbReference>
<evidence type="ECO:0000313" key="8">
    <source>
        <dbReference type="Proteomes" id="UP000229782"/>
    </source>
</evidence>
<dbReference type="Gene3D" id="3.90.550.10">
    <property type="entry name" value="Spore Coat Polysaccharide Biosynthesis Protein SpsA, Chain A"/>
    <property type="match status" value="1"/>
</dbReference>
<dbReference type="EMBL" id="PCWM01000078">
    <property type="protein sequence ID" value="PIR02881.1"/>
    <property type="molecule type" value="Genomic_DNA"/>
</dbReference>
<keyword evidence="5" id="KW-0472">Membrane</keyword>
<evidence type="ECO:0000256" key="2">
    <source>
        <dbReference type="ARBA" id="ARBA00022475"/>
    </source>
</evidence>
<dbReference type="GO" id="GO:0016757">
    <property type="term" value="F:glycosyltransferase activity"/>
    <property type="evidence" value="ECO:0007669"/>
    <property type="project" value="UniProtKB-KW"/>
</dbReference>
<evidence type="ECO:0000256" key="1">
    <source>
        <dbReference type="ARBA" id="ARBA00004236"/>
    </source>
</evidence>
<accession>A0A2H0N1X8</accession>
<dbReference type="Proteomes" id="UP000229782">
    <property type="component" value="Unassembled WGS sequence"/>
</dbReference>
<feature type="domain" description="Glycosyltransferase 2-like" evidence="6">
    <location>
        <begin position="10"/>
        <end position="133"/>
    </location>
</feature>
<name>A0A2H0N1X8_9BACT</name>
<keyword evidence="3" id="KW-0328">Glycosyltransferase</keyword>
<evidence type="ECO:0000256" key="5">
    <source>
        <dbReference type="ARBA" id="ARBA00023136"/>
    </source>
</evidence>
<evidence type="ECO:0000259" key="6">
    <source>
        <dbReference type="Pfam" id="PF00535"/>
    </source>
</evidence>
<sequence length="246" mass="27648">MQRQKNADISVVIPVRNEEAYLPACFDALSQQTTEKTIEIIVVDNGSSDASQDIARQHATRIVEEPIAGVGRARRSGSAIAQGTYILHIDADTRLPPAYIEQALDRFARQPNLVCLGGQMYWYDASTKLNMLRGILYRMLTPLVWLISRGALGPMGNNMMFPRALYEQCEGFDANLRFGEDADLTRQLHTYGKVVLDLSLVCHTSSRRFGLNRDLFVYCVNVFRICFGMKPLQNDLQSLTNAPIDK</sequence>
<gene>
    <name evidence="7" type="ORF">COV60_03310</name>
</gene>
<dbReference type="SUPFAM" id="SSF53448">
    <property type="entry name" value="Nucleotide-diphospho-sugar transferases"/>
    <property type="match status" value="1"/>
</dbReference>
<keyword evidence="2" id="KW-1003">Cell membrane</keyword>
<keyword evidence="4" id="KW-0808">Transferase</keyword>
<evidence type="ECO:0000313" key="7">
    <source>
        <dbReference type="EMBL" id="PIR02881.1"/>
    </source>
</evidence>
<proteinExistence type="predicted"/>
<evidence type="ECO:0000256" key="3">
    <source>
        <dbReference type="ARBA" id="ARBA00022676"/>
    </source>
</evidence>
<organism evidence="7 8">
    <name type="scientific">Candidatus Magasanikbacteria bacterium CG11_big_fil_rev_8_21_14_0_20_43_7</name>
    <dbReference type="NCBI Taxonomy" id="1974654"/>
    <lineage>
        <taxon>Bacteria</taxon>
        <taxon>Candidatus Magasanikiibacteriota</taxon>
    </lineage>
</organism>